<keyword evidence="1" id="KW-0129">CBS domain</keyword>
<comment type="caution">
    <text evidence="3">The sequence shown here is derived from an EMBL/GenBank/DDBJ whole genome shotgun (WGS) entry which is preliminary data.</text>
</comment>
<dbReference type="Gene3D" id="3.10.580.10">
    <property type="entry name" value="CBS-domain"/>
    <property type="match status" value="1"/>
</dbReference>
<proteinExistence type="predicted"/>
<dbReference type="PROSITE" id="PS51371">
    <property type="entry name" value="CBS"/>
    <property type="match status" value="1"/>
</dbReference>
<organism evidence="3 4">
    <name type="scientific">Haoranjiania flava</name>
    <dbReference type="NCBI Taxonomy" id="1856322"/>
    <lineage>
        <taxon>Bacteria</taxon>
        <taxon>Pseudomonadati</taxon>
        <taxon>Bacteroidota</taxon>
        <taxon>Chitinophagia</taxon>
        <taxon>Chitinophagales</taxon>
        <taxon>Chitinophagaceae</taxon>
        <taxon>Haoranjiania</taxon>
    </lineage>
</organism>
<dbReference type="RefSeq" id="WP_263038094.1">
    <property type="nucleotide sequence ID" value="NZ_JAOTPL010000011.1"/>
</dbReference>
<dbReference type="InterPro" id="IPR050486">
    <property type="entry name" value="Mannose-1P_guanyltransferase"/>
</dbReference>
<reference evidence="3" key="1">
    <citation type="submission" date="2022-10" db="EMBL/GenBank/DDBJ databases">
        <authorList>
            <person name="Kim H.S."/>
            <person name="Kim J.-S."/>
            <person name="Suh M.K."/>
            <person name="Eom M.K."/>
            <person name="Lee J.-S."/>
        </authorList>
    </citation>
    <scope>NUCLEOTIDE SEQUENCE</scope>
    <source>
        <strain evidence="3">LIP-5</strain>
    </source>
</reference>
<dbReference type="InterPro" id="IPR029044">
    <property type="entry name" value="Nucleotide-diphossugar_trans"/>
</dbReference>
<evidence type="ECO:0000259" key="2">
    <source>
        <dbReference type="PROSITE" id="PS51371"/>
    </source>
</evidence>
<sequence length="348" mass="40270">MEKQLFVNIDTPIISALKLMDNIKVKLLIVGDAYNFLGLVSVGDIQRAIINNIDLNTPISNILRKDIIVANENESEEDIKRRMLQIRTEFMPVINNKNHVVRIVFWDDLISTKKLPPVEKLNFPVVIMAGGKGTRLKPITNVLPKPLIPIGKKPIVEHIIDRFIEVGCKDFYFSVNFKSELIEYFFNSFEHPEYCIRYLKEKEFLGTAGSLNLLNGKINSTFFVSNCDIIIDQDYSEIYNYHKNNKNELTLVAALKHYNIPYGTVETGYNGELMKMEEKPEITYKINAGLYILEPHLLNEIPVNEFFHITHLIEKIKNRNGKVGVFPVSEKSWRDIGEWDEYLKNMEE</sequence>
<dbReference type="Proteomes" id="UP001209317">
    <property type="component" value="Unassembled WGS sequence"/>
</dbReference>
<dbReference type="Gene3D" id="3.90.550.10">
    <property type="entry name" value="Spore Coat Polysaccharide Biosynthesis Protein SpsA, Chain A"/>
    <property type="match status" value="1"/>
</dbReference>
<dbReference type="AlphaFoldDB" id="A0AAE3IMH8"/>
<evidence type="ECO:0000313" key="4">
    <source>
        <dbReference type="Proteomes" id="UP001209317"/>
    </source>
</evidence>
<dbReference type="InterPro" id="IPR000644">
    <property type="entry name" value="CBS_dom"/>
</dbReference>
<name>A0AAE3IMH8_9BACT</name>
<keyword evidence="4" id="KW-1185">Reference proteome</keyword>
<dbReference type="InterPro" id="IPR046342">
    <property type="entry name" value="CBS_dom_sf"/>
</dbReference>
<protein>
    <submittedName>
        <fullName evidence="3">Nucleotidyltransferase family protein</fullName>
    </submittedName>
</protein>
<evidence type="ECO:0000313" key="3">
    <source>
        <dbReference type="EMBL" id="MCU7694608.1"/>
    </source>
</evidence>
<accession>A0AAE3IMH8</accession>
<dbReference type="Pfam" id="PF00571">
    <property type="entry name" value="CBS"/>
    <property type="match status" value="2"/>
</dbReference>
<dbReference type="SUPFAM" id="SSF53448">
    <property type="entry name" value="Nucleotide-diphospho-sugar transferases"/>
    <property type="match status" value="1"/>
</dbReference>
<dbReference type="CDD" id="cd06426">
    <property type="entry name" value="NTP_transferase_like_2"/>
    <property type="match status" value="1"/>
</dbReference>
<feature type="domain" description="CBS" evidence="2">
    <location>
        <begin position="1"/>
        <end position="55"/>
    </location>
</feature>
<dbReference type="EMBL" id="JAOTPL010000011">
    <property type="protein sequence ID" value="MCU7694608.1"/>
    <property type="molecule type" value="Genomic_DNA"/>
</dbReference>
<dbReference type="Pfam" id="PF00483">
    <property type="entry name" value="NTP_transferase"/>
    <property type="match status" value="1"/>
</dbReference>
<evidence type="ECO:0000256" key="1">
    <source>
        <dbReference type="PROSITE-ProRule" id="PRU00703"/>
    </source>
</evidence>
<dbReference type="InterPro" id="IPR005835">
    <property type="entry name" value="NTP_transferase_dom"/>
</dbReference>
<gene>
    <name evidence="3" type="ORF">OD355_08785</name>
</gene>
<dbReference type="PANTHER" id="PTHR22572">
    <property type="entry name" value="SUGAR-1-PHOSPHATE GUANYL TRANSFERASE"/>
    <property type="match status" value="1"/>
</dbReference>